<dbReference type="AlphaFoldDB" id="I7JQ41"/>
<name>I7JQ41_9ROSA</name>
<accession>I7JQ41</accession>
<protein>
    <submittedName>
        <fullName evidence="1">T4.13 protein</fullName>
    </submittedName>
</protein>
<dbReference type="EMBL" id="HE805490">
    <property type="protein sequence ID" value="CCH50974.1"/>
    <property type="molecule type" value="Genomic_DNA"/>
</dbReference>
<evidence type="ECO:0000313" key="1">
    <source>
        <dbReference type="EMBL" id="CCH50974.1"/>
    </source>
</evidence>
<organism evidence="1">
    <name type="scientific">Malus x robusta</name>
    <dbReference type="NCBI Taxonomy" id="1184610"/>
    <lineage>
        <taxon>Eukaryota</taxon>
        <taxon>Viridiplantae</taxon>
        <taxon>Streptophyta</taxon>
        <taxon>Embryophyta</taxon>
        <taxon>Tracheophyta</taxon>
        <taxon>Spermatophyta</taxon>
        <taxon>Magnoliopsida</taxon>
        <taxon>eudicotyledons</taxon>
        <taxon>Gunneridae</taxon>
        <taxon>Pentapetalae</taxon>
        <taxon>rosids</taxon>
        <taxon>fabids</taxon>
        <taxon>Rosales</taxon>
        <taxon>Rosaceae</taxon>
        <taxon>Amygdaloideae</taxon>
        <taxon>Maleae</taxon>
        <taxon>Malus</taxon>
    </lineage>
</organism>
<sequence>MGILSKTSGEVENTGILLSNYPLPTRNNSSWVPQITLPKFSAKVEHVKLAAPTTSL</sequence>
<reference evidence="1" key="1">
    <citation type="journal article" date="2012" name="Tree Genet. Genomes">
        <title>A Candidate Gene for Fire Blight Resistance in Malus . robusta 5 is Coding for a CC-NBS-LRR.</title>
        <authorList>
            <person name="Fahrentrapp J."/>
            <person name="Broggini G.A.L."/>
            <person name="Kellerhals M."/>
            <person name="Peil A."/>
            <person name="Richter K."/>
            <person name="Zini E."/>
            <person name="Gessler C."/>
        </authorList>
    </citation>
    <scope>NUCLEOTIDE SEQUENCE</scope>
</reference>
<proteinExistence type="predicted"/>
<gene>
    <name evidence="1" type="primary">T4.13</name>
</gene>